<name>A0A9Q1J8A6_SYNKA</name>
<evidence type="ECO:0000313" key="1">
    <source>
        <dbReference type="EMBL" id="KAJ8371026.1"/>
    </source>
</evidence>
<comment type="caution">
    <text evidence="1">The sequence shown here is derived from an EMBL/GenBank/DDBJ whole genome shotgun (WGS) entry which is preliminary data.</text>
</comment>
<protein>
    <submittedName>
        <fullName evidence="1">Uncharacterized protein</fullName>
    </submittedName>
</protein>
<evidence type="ECO:0000313" key="2">
    <source>
        <dbReference type="Proteomes" id="UP001152622"/>
    </source>
</evidence>
<dbReference type="Proteomes" id="UP001152622">
    <property type="component" value="Chromosome 3"/>
</dbReference>
<reference evidence="1" key="1">
    <citation type="journal article" date="2023" name="Science">
        <title>Genome structures resolve the early diversification of teleost fishes.</title>
        <authorList>
            <person name="Parey E."/>
            <person name="Louis A."/>
            <person name="Montfort J."/>
            <person name="Bouchez O."/>
            <person name="Roques C."/>
            <person name="Iampietro C."/>
            <person name="Lluch J."/>
            <person name="Castinel A."/>
            <person name="Donnadieu C."/>
            <person name="Desvignes T."/>
            <person name="Floi Bucao C."/>
            <person name="Jouanno E."/>
            <person name="Wen M."/>
            <person name="Mejri S."/>
            <person name="Dirks R."/>
            <person name="Jansen H."/>
            <person name="Henkel C."/>
            <person name="Chen W.J."/>
            <person name="Zahm M."/>
            <person name="Cabau C."/>
            <person name="Klopp C."/>
            <person name="Thompson A.W."/>
            <person name="Robinson-Rechavi M."/>
            <person name="Braasch I."/>
            <person name="Lecointre G."/>
            <person name="Bobe J."/>
            <person name="Postlethwait J.H."/>
            <person name="Berthelot C."/>
            <person name="Roest Crollius H."/>
            <person name="Guiguen Y."/>
        </authorList>
    </citation>
    <scope>NUCLEOTIDE SEQUENCE</scope>
    <source>
        <strain evidence="1">WJC10195</strain>
    </source>
</reference>
<accession>A0A9Q1J8A6</accession>
<keyword evidence="2" id="KW-1185">Reference proteome</keyword>
<organism evidence="1 2">
    <name type="scientific">Synaphobranchus kaupii</name>
    <name type="common">Kaup's arrowtooth eel</name>
    <dbReference type="NCBI Taxonomy" id="118154"/>
    <lineage>
        <taxon>Eukaryota</taxon>
        <taxon>Metazoa</taxon>
        <taxon>Chordata</taxon>
        <taxon>Craniata</taxon>
        <taxon>Vertebrata</taxon>
        <taxon>Euteleostomi</taxon>
        <taxon>Actinopterygii</taxon>
        <taxon>Neopterygii</taxon>
        <taxon>Teleostei</taxon>
        <taxon>Anguilliformes</taxon>
        <taxon>Synaphobranchidae</taxon>
        <taxon>Synaphobranchus</taxon>
    </lineage>
</organism>
<sequence length="140" mass="15341">MAFTFTCTATHPGVRCLLKLVSFVQRHWDVSVHLPALRNNVSLLRDKRPGRATQANGLRPGFRGQPRSVRNAPRIRTRTALSLASYTGGVPSTMLGAEAPNTANLLAVLNCGKRTGGSRLSAQLGERQWACSKVLQKVYW</sequence>
<dbReference type="EMBL" id="JAINUF010000003">
    <property type="protein sequence ID" value="KAJ8371026.1"/>
    <property type="molecule type" value="Genomic_DNA"/>
</dbReference>
<dbReference type="AlphaFoldDB" id="A0A9Q1J8A6"/>
<proteinExistence type="predicted"/>
<gene>
    <name evidence="1" type="ORF">SKAU_G00110540</name>
</gene>